<reference evidence="2" key="1">
    <citation type="submission" date="2025-08" db="UniProtKB">
        <authorList>
            <consortium name="RefSeq"/>
        </authorList>
    </citation>
    <scope>IDENTIFICATION</scope>
    <source>
        <strain evidence="2">USDA-PBARC FA_bdor</strain>
        <tissue evidence="2">Whole organism</tissue>
    </source>
</reference>
<dbReference type="RefSeq" id="XP_011306675.1">
    <property type="nucleotide sequence ID" value="XM_011308373.1"/>
</dbReference>
<organism evidence="1 2">
    <name type="scientific">Fopius arisanus</name>
    <dbReference type="NCBI Taxonomy" id="64838"/>
    <lineage>
        <taxon>Eukaryota</taxon>
        <taxon>Metazoa</taxon>
        <taxon>Ecdysozoa</taxon>
        <taxon>Arthropoda</taxon>
        <taxon>Hexapoda</taxon>
        <taxon>Insecta</taxon>
        <taxon>Pterygota</taxon>
        <taxon>Neoptera</taxon>
        <taxon>Endopterygota</taxon>
        <taxon>Hymenoptera</taxon>
        <taxon>Apocrita</taxon>
        <taxon>Ichneumonoidea</taxon>
        <taxon>Braconidae</taxon>
        <taxon>Opiinae</taxon>
        <taxon>Fopius</taxon>
    </lineage>
</organism>
<dbReference type="GeneID" id="105268644"/>
<gene>
    <name evidence="2" type="primary">LOC105268644</name>
</gene>
<proteinExistence type="predicted"/>
<protein>
    <submittedName>
        <fullName evidence="2">Uncharacterized protein</fullName>
    </submittedName>
</protein>
<dbReference type="AlphaFoldDB" id="A0A9R1TCM6"/>
<dbReference type="OrthoDB" id="7692173at2759"/>
<sequence>MEQEPITEPDLEQECEDVVFELCDTRERYPQKCAEELSKSLRLRTQINSAPVILKSSGALSPSKITDEQLEFFGTLVATNHVDNQELFKIHLDNLLRTAKDLKTVVEQVRGSADCTIENILKKT</sequence>
<dbReference type="KEGG" id="fas:105268644"/>
<name>A0A9R1TCM6_9HYME</name>
<keyword evidence="1" id="KW-1185">Reference proteome</keyword>
<evidence type="ECO:0000313" key="1">
    <source>
        <dbReference type="Proteomes" id="UP000694866"/>
    </source>
</evidence>
<evidence type="ECO:0000313" key="2">
    <source>
        <dbReference type="RefSeq" id="XP_011306675.1"/>
    </source>
</evidence>
<accession>A0A9R1TCM6</accession>
<dbReference type="Proteomes" id="UP000694866">
    <property type="component" value="Unplaced"/>
</dbReference>